<reference evidence="7" key="1">
    <citation type="submission" date="2022-04" db="EMBL/GenBank/DDBJ databases">
        <title>Carnegiea gigantea Genome sequencing and assembly v2.</title>
        <authorList>
            <person name="Copetti D."/>
            <person name="Sanderson M.J."/>
            <person name="Burquez A."/>
            <person name="Wojciechowski M.F."/>
        </authorList>
    </citation>
    <scope>NUCLEOTIDE SEQUENCE</scope>
    <source>
        <strain evidence="7">SGP5-SGP5p</strain>
        <tissue evidence="7">Aerial part</tissue>
    </source>
</reference>
<dbReference type="InterPro" id="IPR036322">
    <property type="entry name" value="WD40_repeat_dom_sf"/>
</dbReference>
<dbReference type="InterPro" id="IPR011009">
    <property type="entry name" value="Kinase-like_dom_sf"/>
</dbReference>
<dbReference type="EMBL" id="JAKOGI010000034">
    <property type="protein sequence ID" value="KAJ8447864.1"/>
    <property type="molecule type" value="Genomic_DNA"/>
</dbReference>
<evidence type="ECO:0000256" key="3">
    <source>
        <dbReference type="PROSITE-ProRule" id="PRU00175"/>
    </source>
</evidence>
<dbReference type="Pfam" id="PF14634">
    <property type="entry name" value="zf-RING_5"/>
    <property type="match status" value="1"/>
</dbReference>
<evidence type="ECO:0000259" key="6">
    <source>
        <dbReference type="PROSITE" id="PS50089"/>
    </source>
</evidence>
<dbReference type="InterPro" id="IPR000719">
    <property type="entry name" value="Prot_kinase_dom"/>
</dbReference>
<dbReference type="PANTHER" id="PTHR44489:SF11">
    <property type="entry name" value="WD REPEAT DOMAIN 86"/>
    <property type="match status" value="1"/>
</dbReference>
<evidence type="ECO:0000256" key="2">
    <source>
        <dbReference type="ARBA" id="ARBA00022737"/>
    </source>
</evidence>
<organism evidence="7 8">
    <name type="scientific">Carnegiea gigantea</name>
    <dbReference type="NCBI Taxonomy" id="171969"/>
    <lineage>
        <taxon>Eukaryota</taxon>
        <taxon>Viridiplantae</taxon>
        <taxon>Streptophyta</taxon>
        <taxon>Embryophyta</taxon>
        <taxon>Tracheophyta</taxon>
        <taxon>Spermatophyta</taxon>
        <taxon>Magnoliopsida</taxon>
        <taxon>eudicotyledons</taxon>
        <taxon>Gunneridae</taxon>
        <taxon>Pentapetalae</taxon>
        <taxon>Caryophyllales</taxon>
        <taxon>Cactineae</taxon>
        <taxon>Cactaceae</taxon>
        <taxon>Cactoideae</taxon>
        <taxon>Echinocereeae</taxon>
        <taxon>Carnegiea</taxon>
    </lineage>
</organism>
<dbReference type="PROSITE" id="PS50082">
    <property type="entry name" value="WD_REPEATS_2"/>
    <property type="match status" value="2"/>
</dbReference>
<accession>A0A9Q1KS22</accession>
<dbReference type="SMART" id="SM00184">
    <property type="entry name" value="RING"/>
    <property type="match status" value="1"/>
</dbReference>
<proteinExistence type="predicted"/>
<dbReference type="InterPro" id="IPR001680">
    <property type="entry name" value="WD40_rpt"/>
</dbReference>
<gene>
    <name evidence="7" type="ORF">Cgig2_011999</name>
</gene>
<dbReference type="SUPFAM" id="SSF50978">
    <property type="entry name" value="WD40 repeat-like"/>
    <property type="match status" value="1"/>
</dbReference>
<dbReference type="GO" id="GO:0005524">
    <property type="term" value="F:ATP binding"/>
    <property type="evidence" value="ECO:0007669"/>
    <property type="project" value="InterPro"/>
</dbReference>
<dbReference type="Gene3D" id="1.10.510.10">
    <property type="entry name" value="Transferase(Phosphotransferase) domain 1"/>
    <property type="match status" value="1"/>
</dbReference>
<evidence type="ECO:0000313" key="8">
    <source>
        <dbReference type="Proteomes" id="UP001153076"/>
    </source>
</evidence>
<dbReference type="PANTHER" id="PTHR44489">
    <property type="match status" value="1"/>
</dbReference>
<keyword evidence="2" id="KW-0677">Repeat</keyword>
<keyword evidence="3" id="KW-0862">Zinc</keyword>
<evidence type="ECO:0000313" key="7">
    <source>
        <dbReference type="EMBL" id="KAJ8447864.1"/>
    </source>
</evidence>
<dbReference type="Pfam" id="PF00400">
    <property type="entry name" value="WD40"/>
    <property type="match status" value="3"/>
</dbReference>
<dbReference type="InterPro" id="IPR044715">
    <property type="entry name" value="WDR86-like"/>
</dbReference>
<comment type="caution">
    <text evidence="7">The sequence shown here is derived from an EMBL/GenBank/DDBJ whole genome shotgun (WGS) entry which is preliminary data.</text>
</comment>
<feature type="domain" description="Protein kinase" evidence="5">
    <location>
        <begin position="158"/>
        <end position="476"/>
    </location>
</feature>
<dbReference type="GO" id="GO:0004672">
    <property type="term" value="F:protein kinase activity"/>
    <property type="evidence" value="ECO:0007669"/>
    <property type="project" value="InterPro"/>
</dbReference>
<keyword evidence="3" id="KW-0479">Metal-binding</keyword>
<keyword evidence="1 4" id="KW-0853">WD repeat</keyword>
<dbReference type="InterPro" id="IPR001841">
    <property type="entry name" value="Znf_RING"/>
</dbReference>
<feature type="repeat" description="WD" evidence="4">
    <location>
        <begin position="678"/>
        <end position="707"/>
    </location>
</feature>
<evidence type="ECO:0000259" key="5">
    <source>
        <dbReference type="PROSITE" id="PS50011"/>
    </source>
</evidence>
<feature type="repeat" description="WD" evidence="4">
    <location>
        <begin position="547"/>
        <end position="586"/>
    </location>
</feature>
<dbReference type="SUPFAM" id="SSF57850">
    <property type="entry name" value="RING/U-box"/>
    <property type="match status" value="1"/>
</dbReference>
<evidence type="ECO:0000256" key="1">
    <source>
        <dbReference type="ARBA" id="ARBA00022574"/>
    </source>
</evidence>
<dbReference type="SUPFAM" id="SSF56112">
    <property type="entry name" value="Protein kinase-like (PK-like)"/>
    <property type="match status" value="1"/>
</dbReference>
<sequence length="838" mass="92832">MTSSPETIGPEPPECPVCLQPYNSSDTIPRVLACGHSSCEVCLAQLPRPPSLSSAVIRCPVCTQLVKFSDPTTLPKNIDLLRYSPSSPKPHHTKPLIKSPPRRRFPPETFSPELYAAWKDWVLPSGAVLIDIQVGFGRIRIDLGLSMIAKCRLVDDQKVGLVEIGRFDLGEVYLFEYSYVSKVMSVLGRMNDDQRTELGTLLGVSLRQPRVCGVLGLWLDVESGLLYLVTERKNDGVLSLGDLRDWFDQENQGWMPFLSMVGVELCEAFVGLQSEGIVCGCLGVSCLCFDEFGHVYIDLGEVLLTGRKIYQCVLEDLDGKRRIEGSELIALVMDLLNKDVFISPEMLFELMHREGIEMQRNGVNSKVDYSSDVWLFACVLLRLITGKKFAEGMRNYWMAVLGAEREGVSDCKILYLQWVERMNATLEALVGSEYPSLQEVLTKCLDLDPANRPLIPDGWEIIRGSNAYRCCSHVSILNRVSIKDNAIQCLVLGELCNISNDLSKESTISGLNREEDNHEAAATQVTEMKVGTVVKGLSAGKLHSKDLQGHLDCVTSLCIGGGFLFSASFDKTINVWSLQDFTHVHTFRGHEQKVMAVVFVDQEKPLCISADNGGGIFCWEVVPPLGQEPLKKWHEEKDWRYSGIHALAISESGCLYTGSGDRLIKAWSLRDYTLLCSMEGHKSVVSTLASCNGVLYSGSWDGTVRLWCLHDHSPLVVFGEGMPGRMSSVLSLHADQNTVIAAHENGCIKIWANDELKSSTQVHQGAVFALSKEDKWVFTGGWDRSVKIQEISGEGVEMDIREVGSVACESVITALLYEQGMLFVGYASKLIKVYHCGS</sequence>
<dbReference type="PROSITE" id="PS50089">
    <property type="entry name" value="ZF_RING_2"/>
    <property type="match status" value="1"/>
</dbReference>
<keyword evidence="8" id="KW-1185">Reference proteome</keyword>
<dbReference type="InterPro" id="IPR020472">
    <property type="entry name" value="WD40_PAC1"/>
</dbReference>
<name>A0A9Q1KS22_9CARY</name>
<dbReference type="AlphaFoldDB" id="A0A9Q1KS22"/>
<dbReference type="Proteomes" id="UP001153076">
    <property type="component" value="Unassembled WGS sequence"/>
</dbReference>
<feature type="domain" description="RING-type" evidence="6">
    <location>
        <begin position="15"/>
        <end position="63"/>
    </location>
</feature>
<dbReference type="SMART" id="SM00320">
    <property type="entry name" value="WD40"/>
    <property type="match status" value="6"/>
</dbReference>
<protein>
    <submittedName>
        <fullName evidence="7">Uncharacterized protein</fullName>
    </submittedName>
</protein>
<dbReference type="GO" id="GO:0008270">
    <property type="term" value="F:zinc ion binding"/>
    <property type="evidence" value="ECO:0007669"/>
    <property type="project" value="UniProtKB-KW"/>
</dbReference>
<dbReference type="SMART" id="SM00220">
    <property type="entry name" value="S_TKc"/>
    <property type="match status" value="1"/>
</dbReference>
<dbReference type="Gene3D" id="2.130.10.10">
    <property type="entry name" value="YVTN repeat-like/Quinoprotein amine dehydrogenase"/>
    <property type="match status" value="2"/>
</dbReference>
<dbReference type="InterPro" id="IPR013083">
    <property type="entry name" value="Znf_RING/FYVE/PHD"/>
</dbReference>
<dbReference type="PROSITE" id="PS50011">
    <property type="entry name" value="PROTEIN_KINASE_DOM"/>
    <property type="match status" value="1"/>
</dbReference>
<dbReference type="Gene3D" id="3.30.40.10">
    <property type="entry name" value="Zinc/RING finger domain, C3HC4 (zinc finger)"/>
    <property type="match status" value="1"/>
</dbReference>
<dbReference type="OrthoDB" id="674604at2759"/>
<dbReference type="PRINTS" id="PR00320">
    <property type="entry name" value="GPROTEINBRPT"/>
</dbReference>
<dbReference type="InterPro" id="IPR015943">
    <property type="entry name" value="WD40/YVTN_repeat-like_dom_sf"/>
</dbReference>
<keyword evidence="3" id="KW-0863">Zinc-finger</keyword>
<evidence type="ECO:0000256" key="4">
    <source>
        <dbReference type="PROSITE-ProRule" id="PRU00221"/>
    </source>
</evidence>